<keyword evidence="1" id="KW-0808">Transferase</keyword>
<accession>A0ACC1HEF7</accession>
<organism evidence="1 2">
    <name type="scientific">Spiromyces aspiralis</name>
    <dbReference type="NCBI Taxonomy" id="68401"/>
    <lineage>
        <taxon>Eukaryota</taxon>
        <taxon>Fungi</taxon>
        <taxon>Fungi incertae sedis</taxon>
        <taxon>Zoopagomycota</taxon>
        <taxon>Kickxellomycotina</taxon>
        <taxon>Kickxellomycetes</taxon>
        <taxon>Kickxellales</taxon>
        <taxon>Kickxellaceae</taxon>
        <taxon>Spiromyces</taxon>
    </lineage>
</organism>
<evidence type="ECO:0000313" key="2">
    <source>
        <dbReference type="Proteomes" id="UP001145114"/>
    </source>
</evidence>
<proteinExistence type="predicted"/>
<dbReference type="EMBL" id="JAMZIH010006263">
    <property type="protein sequence ID" value="KAJ1674103.1"/>
    <property type="molecule type" value="Genomic_DNA"/>
</dbReference>
<reference evidence="1" key="1">
    <citation type="submission" date="2022-06" db="EMBL/GenBank/DDBJ databases">
        <title>Phylogenomic reconstructions and comparative analyses of Kickxellomycotina fungi.</title>
        <authorList>
            <person name="Reynolds N.K."/>
            <person name="Stajich J.E."/>
            <person name="Barry K."/>
            <person name="Grigoriev I.V."/>
            <person name="Crous P."/>
            <person name="Smith M.E."/>
        </authorList>
    </citation>
    <scope>NUCLEOTIDE SEQUENCE</scope>
    <source>
        <strain evidence="1">RSA 2271</strain>
    </source>
</reference>
<evidence type="ECO:0000313" key="1">
    <source>
        <dbReference type="EMBL" id="KAJ1674103.1"/>
    </source>
</evidence>
<keyword evidence="2" id="KW-1185">Reference proteome</keyword>
<protein>
    <submittedName>
        <fullName evidence="1">N-terminal acetyltransferase A complex catalytic subunit ard1</fullName>
        <ecNumber evidence="1">2.3.1.255</ecNumber>
    </submittedName>
</protein>
<gene>
    <name evidence="1" type="primary">ARD1</name>
    <name evidence="1" type="ORF">EV182_003965</name>
</gene>
<sequence>MIDIRPATIEDLPGMQNCNLHNLPENYQMKYYLYHGLSWPHISFVAKNEKGRIVGYVLAKIVDHIEKKYYADGEDAYAMKKDLEPLYAPSMDAFDEDDVEI</sequence>
<dbReference type="EC" id="2.3.1.255" evidence="1"/>
<dbReference type="Proteomes" id="UP001145114">
    <property type="component" value="Unassembled WGS sequence"/>
</dbReference>
<name>A0ACC1HEF7_9FUNG</name>
<keyword evidence="1" id="KW-0012">Acyltransferase</keyword>
<comment type="caution">
    <text evidence="1">The sequence shown here is derived from an EMBL/GenBank/DDBJ whole genome shotgun (WGS) entry which is preliminary data.</text>
</comment>